<proteinExistence type="predicted"/>
<evidence type="ECO:0000313" key="1">
    <source>
        <dbReference type="EMBL" id="MEW9922612.1"/>
    </source>
</evidence>
<comment type="caution">
    <text evidence="1">The sequence shown here is derived from an EMBL/GenBank/DDBJ whole genome shotgun (WGS) entry which is preliminary data.</text>
</comment>
<protein>
    <submittedName>
        <fullName evidence="1">Amidohydrolase</fullName>
    </submittedName>
</protein>
<feature type="non-terminal residue" evidence="1">
    <location>
        <position position="1"/>
    </location>
</feature>
<dbReference type="Gene3D" id="3.30.70.360">
    <property type="match status" value="1"/>
</dbReference>
<feature type="non-terminal residue" evidence="1">
    <location>
        <position position="78"/>
    </location>
</feature>
<dbReference type="Gene3D" id="3.40.630.10">
    <property type="entry name" value="Zn peptidases"/>
    <property type="match status" value="1"/>
</dbReference>
<dbReference type="EMBL" id="JBFNXX010000264">
    <property type="protein sequence ID" value="MEW9922612.1"/>
    <property type="molecule type" value="Genomic_DNA"/>
</dbReference>
<keyword evidence="2" id="KW-1185">Reference proteome</keyword>
<gene>
    <name evidence="1" type="ORF">AB2B41_23760</name>
</gene>
<accession>A0ABV3RUA5</accession>
<sequence length="78" mass="8412">AYAKVRYVVRAGTAPEMLELLEGVRKVGTGAAMMTETTLSHQILAAVSNLIYTEPLGEAMHNNLERLGPPPFSEVDLA</sequence>
<reference evidence="1 2" key="1">
    <citation type="submission" date="2024-07" db="EMBL/GenBank/DDBJ databases">
        <title>Marimonas sp.nov., isolated from tidal-flat sediment.</title>
        <authorList>
            <person name="Jayan J.N."/>
            <person name="Lee S.S."/>
        </authorList>
    </citation>
    <scope>NUCLEOTIDE SEQUENCE [LARGE SCALE GENOMIC DNA]</scope>
    <source>
        <strain evidence="1 2">MJW-29</strain>
    </source>
</reference>
<evidence type="ECO:0000313" key="2">
    <source>
        <dbReference type="Proteomes" id="UP001556098"/>
    </source>
</evidence>
<dbReference type="Proteomes" id="UP001556098">
    <property type="component" value="Unassembled WGS sequence"/>
</dbReference>
<organism evidence="1 2">
    <name type="scientific">Sulfitobacter sediminis</name>
    <dbReference type="NCBI Taxonomy" id="3234186"/>
    <lineage>
        <taxon>Bacteria</taxon>
        <taxon>Pseudomonadati</taxon>
        <taxon>Pseudomonadota</taxon>
        <taxon>Alphaproteobacteria</taxon>
        <taxon>Rhodobacterales</taxon>
        <taxon>Roseobacteraceae</taxon>
        <taxon>Sulfitobacter</taxon>
    </lineage>
</organism>
<name>A0ABV3RUA5_9RHOB</name>